<name>A0A3B0RAG1_9ZZZZ</name>
<protein>
    <submittedName>
        <fullName evidence="1">Uncharacterized protein</fullName>
    </submittedName>
</protein>
<dbReference type="AlphaFoldDB" id="A0A3B0RAG1"/>
<accession>A0A3B0RAG1</accession>
<reference evidence="1" key="1">
    <citation type="submission" date="2018-06" db="EMBL/GenBank/DDBJ databases">
        <authorList>
            <person name="Zhirakovskaya E."/>
        </authorList>
    </citation>
    <scope>NUCLEOTIDE SEQUENCE</scope>
</reference>
<proteinExistence type="predicted"/>
<gene>
    <name evidence="1" type="ORF">MNBD_DELTA01-866</name>
</gene>
<sequence>MMAVLLFENRDGNLKETMNARVIRLFTDAAGVLPKEISTQITALILTGSIARGEGSFLRGKKGRVRLLGDVEFLLVARDPAQARELARKVEHIFSDILRGIGIEPDLDVGSVTPEYFEGLKPHIFAVELKEHGKVLVGDRSILGLIPDFGAKDIPRWDALHLLFNRMVEHMEVYEGLLSGNARDIQRANYMNLKLTLDIGGSLLVFNNNYRPTYRQRAAVIREAVESIEQAQTRAQLASLPEDLRYWTSVKFNPVMDEVMRWNGDEARIEVLRSKVLGRFKEVKEMMTALWTWEMNHYLELEWTNDHRRLVNRYHKSEGARLRMRGWAKWVVRNRRAGRGGGQQLALLKRFHKGSPRTLIYACAALLYFSIPEQAPGSDAPVCREDLKALSGLLPAAPILPGDSWFAATGRVVSAWQEHVKNG</sequence>
<dbReference type="EMBL" id="UOEA01000077">
    <property type="protein sequence ID" value="VAV84938.1"/>
    <property type="molecule type" value="Genomic_DNA"/>
</dbReference>
<evidence type="ECO:0000313" key="1">
    <source>
        <dbReference type="EMBL" id="VAV84938.1"/>
    </source>
</evidence>
<organism evidence="1">
    <name type="scientific">hydrothermal vent metagenome</name>
    <dbReference type="NCBI Taxonomy" id="652676"/>
    <lineage>
        <taxon>unclassified sequences</taxon>
        <taxon>metagenomes</taxon>
        <taxon>ecological metagenomes</taxon>
    </lineage>
</organism>